<evidence type="ECO:0000256" key="4">
    <source>
        <dbReference type="ARBA" id="ARBA00023797"/>
    </source>
</evidence>
<name>A0A7G9QUV0_9GAMM</name>
<dbReference type="GO" id="GO:0010181">
    <property type="term" value="F:FMN binding"/>
    <property type="evidence" value="ECO:0007669"/>
    <property type="project" value="InterPro"/>
</dbReference>
<protein>
    <recommendedName>
        <fullName evidence="4">NADPH--hemoprotein reductase</fullName>
        <ecNumber evidence="4">1.6.2.4</ecNumber>
    </recommendedName>
</protein>
<feature type="domain" description="FAD-binding FR-type" evidence="7">
    <location>
        <begin position="233"/>
        <end position="401"/>
    </location>
</feature>
<gene>
    <name evidence="8" type="ORF">H9L17_02890</name>
</gene>
<dbReference type="GO" id="GO:0050660">
    <property type="term" value="F:flavin adenine dinucleotide binding"/>
    <property type="evidence" value="ECO:0007669"/>
    <property type="project" value="TreeGrafter"/>
</dbReference>
<sequence>MKLWRPRHGLSFAGNALVLLALAALAAWLLHLQASPWPTPTPMAKPRWLAVAASALWLLLCGRTLWRGRTQAQTTDSTDASGWLVVHATQTGLALELAERTADTLRQTGAAAELRGIAELDAASLQGRRCLFVASTTGEGDPPDAALEFAGTAMADAIDLHGTHHAVLALGDRGYAQFCSFGHRLDTWLRNNGSQPLFDLVEVDNADPGALRHWQHQLGVLAGRTDLPDWSRPEYRPWTLAQRRLLNPGSAGGPAFHLELLPPESGIPQWQAGDIAEIGPRNSAQSIAAFLDASGLSGSTPVEFQNQRTPLAEALARAHLPDASAVRGLDAKTLASRLQPLPHREYSIASIPADGRLELLVRLMRREDGQPGLGSGWLCSHAGIGGSIDLRIRANPNFHAPDPSRPLILIGNGTGFAGLRAHLKARIAIGARRNWLLFGERNAAHDRFHGDELDAWQREGKLARLDRVFSRDGDAQRYVQDALRSQAAALRTWLDEDAAIYVCGSLQGMAPGVDGVLAELLGEAGVAALLRSGCYRRDVY</sequence>
<accession>A0A7G9QUV0</accession>
<dbReference type="InterPro" id="IPR029039">
    <property type="entry name" value="Flavoprotein-like_sf"/>
</dbReference>
<dbReference type="InterPro" id="IPR023173">
    <property type="entry name" value="NADPH_Cyt_P450_Rdtase_alpha"/>
</dbReference>
<dbReference type="PROSITE" id="PS51384">
    <property type="entry name" value="FAD_FR"/>
    <property type="match status" value="1"/>
</dbReference>
<dbReference type="AlphaFoldDB" id="A0A7G9QUV0"/>
<proteinExistence type="predicted"/>
<keyword evidence="5" id="KW-0812">Transmembrane</keyword>
<dbReference type="PRINTS" id="PR00371">
    <property type="entry name" value="FPNCR"/>
</dbReference>
<evidence type="ECO:0000256" key="2">
    <source>
        <dbReference type="ARBA" id="ARBA00022643"/>
    </source>
</evidence>
<keyword evidence="3" id="KW-0249">Electron transport</keyword>
<dbReference type="CDD" id="cd06200">
    <property type="entry name" value="SiR_like1"/>
    <property type="match status" value="1"/>
</dbReference>
<dbReference type="PROSITE" id="PS50902">
    <property type="entry name" value="FLAVODOXIN_LIKE"/>
    <property type="match status" value="1"/>
</dbReference>
<dbReference type="InterPro" id="IPR001094">
    <property type="entry name" value="Flavdoxin-like"/>
</dbReference>
<dbReference type="SUPFAM" id="SSF52218">
    <property type="entry name" value="Flavoproteins"/>
    <property type="match status" value="1"/>
</dbReference>
<dbReference type="EC" id="1.6.2.4" evidence="4"/>
<organism evidence="8 9">
    <name type="scientific">Thermomonas brevis</name>
    <dbReference type="NCBI Taxonomy" id="215691"/>
    <lineage>
        <taxon>Bacteria</taxon>
        <taxon>Pseudomonadati</taxon>
        <taxon>Pseudomonadota</taxon>
        <taxon>Gammaproteobacteria</taxon>
        <taxon>Lysobacterales</taxon>
        <taxon>Lysobacteraceae</taxon>
        <taxon>Thermomonas</taxon>
    </lineage>
</organism>
<evidence type="ECO:0000313" key="8">
    <source>
        <dbReference type="EMBL" id="QNN47125.1"/>
    </source>
</evidence>
<dbReference type="Gene3D" id="3.40.50.360">
    <property type="match status" value="1"/>
</dbReference>
<evidence type="ECO:0000259" key="7">
    <source>
        <dbReference type="PROSITE" id="PS51384"/>
    </source>
</evidence>
<dbReference type="KEGG" id="tbv:H9L17_02890"/>
<feature type="transmembrane region" description="Helical" evidence="5">
    <location>
        <begin position="48"/>
        <end position="66"/>
    </location>
</feature>
<evidence type="ECO:0000256" key="3">
    <source>
        <dbReference type="ARBA" id="ARBA00022982"/>
    </source>
</evidence>
<keyword evidence="5" id="KW-0472">Membrane</keyword>
<dbReference type="Gene3D" id="3.40.50.80">
    <property type="entry name" value="Nucleotide-binding domain of ferredoxin-NADP reductase (FNR) module"/>
    <property type="match status" value="1"/>
</dbReference>
<evidence type="ECO:0000313" key="9">
    <source>
        <dbReference type="Proteomes" id="UP000515977"/>
    </source>
</evidence>
<dbReference type="Gene3D" id="2.40.30.10">
    <property type="entry name" value="Translation factors"/>
    <property type="match status" value="1"/>
</dbReference>
<dbReference type="InterPro" id="IPR008254">
    <property type="entry name" value="Flavodoxin/NO_synth"/>
</dbReference>
<dbReference type="EMBL" id="CP060711">
    <property type="protein sequence ID" value="QNN47125.1"/>
    <property type="molecule type" value="Genomic_DNA"/>
</dbReference>
<dbReference type="GO" id="GO:0005829">
    <property type="term" value="C:cytosol"/>
    <property type="evidence" value="ECO:0007669"/>
    <property type="project" value="TreeGrafter"/>
</dbReference>
<dbReference type="PANTHER" id="PTHR19384:SF17">
    <property type="entry name" value="NADPH--CYTOCHROME P450 REDUCTASE"/>
    <property type="match status" value="1"/>
</dbReference>
<reference evidence="8 9" key="1">
    <citation type="submission" date="2020-08" db="EMBL/GenBank/DDBJ databases">
        <title>Genome sequence of Thermomonas brevis KACC 16975T.</title>
        <authorList>
            <person name="Hyun D.-W."/>
            <person name="Bae J.-W."/>
        </authorList>
    </citation>
    <scope>NUCLEOTIDE SEQUENCE [LARGE SCALE GENOMIC DNA]</scope>
    <source>
        <strain evidence="8 9">KACC 16975</strain>
    </source>
</reference>
<feature type="domain" description="Flavodoxin-like" evidence="6">
    <location>
        <begin position="83"/>
        <end position="219"/>
    </location>
</feature>
<dbReference type="Pfam" id="PF00258">
    <property type="entry name" value="Flavodoxin_1"/>
    <property type="match status" value="1"/>
</dbReference>
<evidence type="ECO:0000256" key="5">
    <source>
        <dbReference type="SAM" id="Phobius"/>
    </source>
</evidence>
<dbReference type="RefSeq" id="WP_187570872.1">
    <property type="nucleotide sequence ID" value="NZ_CP060711.1"/>
</dbReference>
<dbReference type="Proteomes" id="UP000515977">
    <property type="component" value="Chromosome"/>
</dbReference>
<dbReference type="InterPro" id="IPR001433">
    <property type="entry name" value="OxRdtase_FAD/NAD-bd"/>
</dbReference>
<dbReference type="PANTHER" id="PTHR19384">
    <property type="entry name" value="NITRIC OXIDE SYNTHASE-RELATED"/>
    <property type="match status" value="1"/>
</dbReference>
<keyword evidence="2" id="KW-0288">FMN</keyword>
<keyword evidence="9" id="KW-1185">Reference proteome</keyword>
<dbReference type="InterPro" id="IPR001709">
    <property type="entry name" value="Flavoprot_Pyr_Nucl_cyt_Rdtase"/>
</dbReference>
<dbReference type="PRINTS" id="PR00369">
    <property type="entry name" value="FLAVODOXIN"/>
</dbReference>
<dbReference type="SUPFAM" id="SSF52343">
    <property type="entry name" value="Ferredoxin reductase-like, C-terminal NADP-linked domain"/>
    <property type="match status" value="1"/>
</dbReference>
<dbReference type="InterPro" id="IPR017938">
    <property type="entry name" value="Riboflavin_synthase-like_b-brl"/>
</dbReference>
<keyword evidence="5" id="KW-1133">Transmembrane helix</keyword>
<dbReference type="InterPro" id="IPR017927">
    <property type="entry name" value="FAD-bd_FR_type"/>
</dbReference>
<dbReference type="Gene3D" id="1.20.990.10">
    <property type="entry name" value="NADPH-cytochrome p450 Reductase, Chain A, domain 3"/>
    <property type="match status" value="1"/>
</dbReference>
<keyword evidence="3" id="KW-0813">Transport</keyword>
<dbReference type="GO" id="GO:0003958">
    <property type="term" value="F:NADPH-hemoprotein reductase activity"/>
    <property type="evidence" value="ECO:0007669"/>
    <property type="project" value="UniProtKB-EC"/>
</dbReference>
<evidence type="ECO:0000259" key="6">
    <source>
        <dbReference type="PROSITE" id="PS50902"/>
    </source>
</evidence>
<keyword evidence="1" id="KW-0285">Flavoprotein</keyword>
<dbReference type="SUPFAM" id="SSF63380">
    <property type="entry name" value="Riboflavin synthase domain-like"/>
    <property type="match status" value="1"/>
</dbReference>
<dbReference type="InterPro" id="IPR039261">
    <property type="entry name" value="FNR_nucleotide-bd"/>
</dbReference>
<evidence type="ECO:0000256" key="1">
    <source>
        <dbReference type="ARBA" id="ARBA00022630"/>
    </source>
</evidence>
<dbReference type="Pfam" id="PF00175">
    <property type="entry name" value="NAD_binding_1"/>
    <property type="match status" value="1"/>
</dbReference>